<evidence type="ECO:0000256" key="4">
    <source>
        <dbReference type="ARBA" id="ARBA00022801"/>
    </source>
</evidence>
<keyword evidence="6" id="KW-0546">Nucleotide metabolism</keyword>
<comment type="cofactor">
    <cofactor evidence="1">
        <name>Zn(2+)</name>
        <dbReference type="ChEBI" id="CHEBI:29105"/>
    </cofactor>
</comment>
<dbReference type="InterPro" id="IPR001365">
    <property type="entry name" value="A_deaminase_dom"/>
</dbReference>
<evidence type="ECO:0000256" key="2">
    <source>
        <dbReference type="ARBA" id="ARBA00006676"/>
    </source>
</evidence>
<sequence length="392" mass="42959">MAATTDGSSVAPASAPDWEKWLPFCKQLPKVELHAHLNGSIRDATIRELADKRGPKGLLAEDAHTLTSKGDRSLADCFKLFDVIHQLTTEHDTITRITREVVADFAADSVVYLELRTTPKHRPEVGMTKQSYVEAVLAGLMDAKIATNDDPPQPPSSQKAEMLEDTREATSRSNGAKAATFDERRTGIIVGLILSIDRRESGEAALETVQLAHSLRHRGVVGIDLSGNPTVGSWATFLPALQWARAYGLPLTLHCGEVPNAEEVRAMLAFRPERVGHVCCLAEPEWQQLLDAKIPVEACLTSNIKTESISSFAAHHFALLYKDDHPVAICTDDSGVFSTSLSQEYAIVAASFGLTADHVFSVARHSVEYIFASESVKQKLRRTFVRGQTHKQ</sequence>
<dbReference type="PANTHER" id="PTHR11409:SF42">
    <property type="entry name" value="ADENOSINE DEAMINASE-LIKE PROTEIN"/>
    <property type="match status" value="1"/>
</dbReference>
<name>A0A1Y1IFF9_KLENI</name>
<dbReference type="PANTHER" id="PTHR11409">
    <property type="entry name" value="ADENOSINE DEAMINASE"/>
    <property type="match status" value="1"/>
</dbReference>
<dbReference type="CDD" id="cd00443">
    <property type="entry name" value="ADA_AMPD"/>
    <property type="match status" value="1"/>
</dbReference>
<evidence type="ECO:0000313" key="11">
    <source>
        <dbReference type="Proteomes" id="UP000054558"/>
    </source>
</evidence>
<dbReference type="GO" id="GO:0046103">
    <property type="term" value="P:inosine biosynthetic process"/>
    <property type="evidence" value="ECO:0000318"/>
    <property type="project" value="GO_Central"/>
</dbReference>
<evidence type="ECO:0000256" key="6">
    <source>
        <dbReference type="ARBA" id="ARBA00023080"/>
    </source>
</evidence>
<gene>
    <name evidence="10" type="ORF">KFL_003780170</name>
</gene>
<dbReference type="Proteomes" id="UP000054558">
    <property type="component" value="Unassembled WGS sequence"/>
</dbReference>
<evidence type="ECO:0000256" key="7">
    <source>
        <dbReference type="ARBA" id="ARBA00048787"/>
    </source>
</evidence>
<dbReference type="GO" id="GO:0006154">
    <property type="term" value="P:adenosine catabolic process"/>
    <property type="evidence" value="ECO:0000318"/>
    <property type="project" value="GO_Central"/>
</dbReference>
<dbReference type="Pfam" id="PF00962">
    <property type="entry name" value="A_deaminase"/>
    <property type="match status" value="2"/>
</dbReference>
<dbReference type="EMBL" id="DF237327">
    <property type="protein sequence ID" value="GAQ87811.1"/>
    <property type="molecule type" value="Genomic_DNA"/>
</dbReference>
<keyword evidence="4" id="KW-0378">Hydrolase</keyword>
<dbReference type="GO" id="GO:0004000">
    <property type="term" value="F:adenosine deaminase activity"/>
    <property type="evidence" value="ECO:0000318"/>
    <property type="project" value="GO_Central"/>
</dbReference>
<feature type="compositionally biased region" description="Basic and acidic residues" evidence="8">
    <location>
        <begin position="161"/>
        <end position="170"/>
    </location>
</feature>
<comment type="similarity">
    <text evidence="2">Belongs to the metallo-dependent hydrolases superfamily. Adenosine and AMP deaminases family.</text>
</comment>
<evidence type="ECO:0000256" key="8">
    <source>
        <dbReference type="SAM" id="MobiDB-lite"/>
    </source>
</evidence>
<dbReference type="AlphaFoldDB" id="A0A1Y1IFF9"/>
<feature type="domain" description="Adenosine deaminase" evidence="9">
    <location>
        <begin position="180"/>
        <end position="381"/>
    </location>
</feature>
<evidence type="ECO:0000259" key="9">
    <source>
        <dbReference type="Pfam" id="PF00962"/>
    </source>
</evidence>
<keyword evidence="3" id="KW-0479">Metal-binding</keyword>
<feature type="region of interest" description="Disordered" evidence="8">
    <location>
        <begin position="145"/>
        <end position="178"/>
    </location>
</feature>
<feature type="domain" description="Adenosine deaminase" evidence="9">
    <location>
        <begin position="29"/>
        <end position="144"/>
    </location>
</feature>
<evidence type="ECO:0000256" key="3">
    <source>
        <dbReference type="ARBA" id="ARBA00022723"/>
    </source>
</evidence>
<dbReference type="InterPro" id="IPR032466">
    <property type="entry name" value="Metal_Hydrolase"/>
</dbReference>
<dbReference type="GO" id="GO:0046872">
    <property type="term" value="F:metal ion binding"/>
    <property type="evidence" value="ECO:0007669"/>
    <property type="project" value="UniProtKB-KW"/>
</dbReference>
<dbReference type="GO" id="GO:0009117">
    <property type="term" value="P:nucleotide metabolic process"/>
    <property type="evidence" value="ECO:0007669"/>
    <property type="project" value="UniProtKB-KW"/>
</dbReference>
<proteinExistence type="inferred from homology"/>
<dbReference type="OrthoDB" id="272271at2759"/>
<evidence type="ECO:0000313" key="10">
    <source>
        <dbReference type="EMBL" id="GAQ87811.1"/>
    </source>
</evidence>
<dbReference type="SUPFAM" id="SSF51556">
    <property type="entry name" value="Metallo-dependent hydrolases"/>
    <property type="match status" value="1"/>
</dbReference>
<reference evidence="10 11" key="1">
    <citation type="journal article" date="2014" name="Nat. Commun.">
        <title>Klebsormidium flaccidum genome reveals primary factors for plant terrestrial adaptation.</title>
        <authorList>
            <person name="Hori K."/>
            <person name="Maruyama F."/>
            <person name="Fujisawa T."/>
            <person name="Togashi T."/>
            <person name="Yamamoto N."/>
            <person name="Seo M."/>
            <person name="Sato S."/>
            <person name="Yamada T."/>
            <person name="Mori H."/>
            <person name="Tajima N."/>
            <person name="Moriyama T."/>
            <person name="Ikeuchi M."/>
            <person name="Watanabe M."/>
            <person name="Wada H."/>
            <person name="Kobayashi K."/>
            <person name="Saito M."/>
            <person name="Masuda T."/>
            <person name="Sasaki-Sekimoto Y."/>
            <person name="Mashiguchi K."/>
            <person name="Awai K."/>
            <person name="Shimojima M."/>
            <person name="Masuda S."/>
            <person name="Iwai M."/>
            <person name="Nobusawa T."/>
            <person name="Narise T."/>
            <person name="Kondo S."/>
            <person name="Saito H."/>
            <person name="Sato R."/>
            <person name="Murakawa M."/>
            <person name="Ihara Y."/>
            <person name="Oshima-Yamada Y."/>
            <person name="Ohtaka K."/>
            <person name="Satoh M."/>
            <person name="Sonobe K."/>
            <person name="Ishii M."/>
            <person name="Ohtani R."/>
            <person name="Kanamori-Sato M."/>
            <person name="Honoki R."/>
            <person name="Miyazaki D."/>
            <person name="Mochizuki H."/>
            <person name="Umetsu J."/>
            <person name="Higashi K."/>
            <person name="Shibata D."/>
            <person name="Kamiya Y."/>
            <person name="Sato N."/>
            <person name="Nakamura Y."/>
            <person name="Tabata S."/>
            <person name="Ida S."/>
            <person name="Kurokawa K."/>
            <person name="Ohta H."/>
        </authorList>
    </citation>
    <scope>NUCLEOTIDE SEQUENCE [LARGE SCALE GENOMIC DNA]</scope>
    <source>
        <strain evidence="10 11">NIES-2285</strain>
    </source>
</reference>
<dbReference type="STRING" id="105231.A0A1Y1IFF9"/>
<protein>
    <submittedName>
        <fullName evidence="10">Adenosine deaminase</fullName>
    </submittedName>
</protein>
<dbReference type="OMA" id="RPQFKPY"/>
<evidence type="ECO:0000256" key="1">
    <source>
        <dbReference type="ARBA" id="ARBA00001947"/>
    </source>
</evidence>
<keyword evidence="5" id="KW-0862">Zinc</keyword>
<accession>A0A1Y1IFF9</accession>
<organism evidence="10 11">
    <name type="scientific">Klebsormidium nitens</name>
    <name type="common">Green alga</name>
    <name type="synonym">Ulothrix nitens</name>
    <dbReference type="NCBI Taxonomy" id="105231"/>
    <lineage>
        <taxon>Eukaryota</taxon>
        <taxon>Viridiplantae</taxon>
        <taxon>Streptophyta</taxon>
        <taxon>Klebsormidiophyceae</taxon>
        <taxon>Klebsormidiales</taxon>
        <taxon>Klebsormidiaceae</taxon>
        <taxon>Klebsormidium</taxon>
    </lineage>
</organism>
<dbReference type="InterPro" id="IPR006330">
    <property type="entry name" value="Ado/ade_deaminase"/>
</dbReference>
<comment type="catalytic activity">
    <reaction evidence="7">
        <text>N(6)-methyl-AMP + H2O + H(+) = IMP + methylamine</text>
        <dbReference type="Rhea" id="RHEA:16001"/>
        <dbReference type="ChEBI" id="CHEBI:15377"/>
        <dbReference type="ChEBI" id="CHEBI:15378"/>
        <dbReference type="ChEBI" id="CHEBI:58053"/>
        <dbReference type="ChEBI" id="CHEBI:59338"/>
        <dbReference type="ChEBI" id="CHEBI:144842"/>
    </reaction>
    <physiologicalReaction direction="left-to-right" evidence="7">
        <dbReference type="Rhea" id="RHEA:16002"/>
    </physiologicalReaction>
</comment>
<dbReference type="Gene3D" id="3.20.20.140">
    <property type="entry name" value="Metal-dependent hydrolases"/>
    <property type="match status" value="1"/>
</dbReference>
<keyword evidence="11" id="KW-1185">Reference proteome</keyword>
<evidence type="ECO:0000256" key="5">
    <source>
        <dbReference type="ARBA" id="ARBA00022833"/>
    </source>
</evidence>